<accession>A0A9Q9RT10</accession>
<evidence type="ECO:0000313" key="2">
    <source>
        <dbReference type="EMBL" id="VTT73818.1"/>
    </source>
</evidence>
<dbReference type="EMBL" id="CABFJX010000371">
    <property type="protein sequence ID" value="VTT73818.1"/>
    <property type="molecule type" value="Genomic_DNA"/>
</dbReference>
<comment type="caution">
    <text evidence="2">The sequence shown here is derived from an EMBL/GenBank/DDBJ whole genome shotgun (WGS) entry which is preliminary data.</text>
</comment>
<organism evidence="2 3">
    <name type="scientific">Fusarium fujikuroi</name>
    <name type="common">Bakanae and foot rot disease fungus</name>
    <name type="synonym">Gibberella fujikuroi</name>
    <dbReference type="NCBI Taxonomy" id="5127"/>
    <lineage>
        <taxon>Eukaryota</taxon>
        <taxon>Fungi</taxon>
        <taxon>Dikarya</taxon>
        <taxon>Ascomycota</taxon>
        <taxon>Pezizomycotina</taxon>
        <taxon>Sordariomycetes</taxon>
        <taxon>Hypocreomycetidae</taxon>
        <taxon>Hypocreales</taxon>
        <taxon>Nectriaceae</taxon>
        <taxon>Fusarium</taxon>
        <taxon>Fusarium fujikuroi species complex</taxon>
    </lineage>
</organism>
<gene>
    <name evidence="2" type="ORF">C2S_9286</name>
</gene>
<evidence type="ECO:0000256" key="1">
    <source>
        <dbReference type="SAM" id="MobiDB-lite"/>
    </source>
</evidence>
<sequence>METSGEFNQLCNQLFECQCACWAWQGAYATQADRNMQLCTEIEQLRSLVDAQQIRIAHVTKENQRLNLLMGHLNSPTKAEFVATLDRLVTRMLSIDRQAKCVVRQLSHAEYIWHESKATAQRLRLEARQALQEAVEMLNHADPVLDGEDEGPGAPCTPTNPNPWSQRAAIEIGISMHKSVATQAISSQCSSTSGS</sequence>
<dbReference type="Proteomes" id="UP000760494">
    <property type="component" value="Unassembled WGS sequence"/>
</dbReference>
<feature type="region of interest" description="Disordered" evidence="1">
    <location>
        <begin position="145"/>
        <end position="165"/>
    </location>
</feature>
<reference evidence="2" key="1">
    <citation type="submission" date="2019-05" db="EMBL/GenBank/DDBJ databases">
        <authorList>
            <person name="Piombo E."/>
        </authorList>
    </citation>
    <scope>NUCLEOTIDE SEQUENCE</scope>
    <source>
        <strain evidence="2">C2S</strain>
    </source>
</reference>
<proteinExistence type="predicted"/>
<evidence type="ECO:0000313" key="3">
    <source>
        <dbReference type="Proteomes" id="UP000760494"/>
    </source>
</evidence>
<feature type="non-terminal residue" evidence="2">
    <location>
        <position position="1"/>
    </location>
</feature>
<protein>
    <submittedName>
        <fullName evidence="2">Uncharacterized protein</fullName>
    </submittedName>
</protein>
<name>A0A9Q9RT10_FUSFU</name>
<dbReference type="AlphaFoldDB" id="A0A9Q9RT10"/>